<dbReference type="Proteomes" id="UP000009183">
    <property type="component" value="Chromosome 18"/>
</dbReference>
<accession>D7SMZ0</accession>
<protein>
    <submittedName>
        <fullName evidence="1">Uncharacterized protein</fullName>
    </submittedName>
</protein>
<reference evidence="2" key="1">
    <citation type="journal article" date="2007" name="Nature">
        <title>The grapevine genome sequence suggests ancestral hexaploidization in major angiosperm phyla.</title>
        <authorList>
            <consortium name="The French-Italian Public Consortium for Grapevine Genome Characterization."/>
            <person name="Jaillon O."/>
            <person name="Aury J.-M."/>
            <person name="Noel B."/>
            <person name="Policriti A."/>
            <person name="Clepet C."/>
            <person name="Casagrande A."/>
            <person name="Choisne N."/>
            <person name="Aubourg S."/>
            <person name="Vitulo N."/>
            <person name="Jubin C."/>
            <person name="Vezzi A."/>
            <person name="Legeai F."/>
            <person name="Hugueney P."/>
            <person name="Dasilva C."/>
            <person name="Horner D."/>
            <person name="Mica E."/>
            <person name="Jublot D."/>
            <person name="Poulain J."/>
            <person name="Bruyere C."/>
            <person name="Billault A."/>
            <person name="Segurens B."/>
            <person name="Gouyvenoux M."/>
            <person name="Ugarte E."/>
            <person name="Cattonaro F."/>
            <person name="Anthouard V."/>
            <person name="Vico V."/>
            <person name="Del Fabbro C."/>
            <person name="Alaux M."/>
            <person name="Di Gaspero G."/>
            <person name="Dumas V."/>
            <person name="Felice N."/>
            <person name="Paillard S."/>
            <person name="Juman I."/>
            <person name="Moroldo M."/>
            <person name="Scalabrin S."/>
            <person name="Canaguier A."/>
            <person name="Le Clainche I."/>
            <person name="Malacrida G."/>
            <person name="Durand E."/>
            <person name="Pesole G."/>
            <person name="Laucou V."/>
            <person name="Chatelet P."/>
            <person name="Merdinoglu D."/>
            <person name="Delledonne M."/>
            <person name="Pezzotti M."/>
            <person name="Lecharny A."/>
            <person name="Scarpelli C."/>
            <person name="Artiguenave F."/>
            <person name="Pe M.E."/>
            <person name="Valle G."/>
            <person name="Morgante M."/>
            <person name="Caboche M."/>
            <person name="Adam-Blondon A.-F."/>
            <person name="Weissenbach J."/>
            <person name="Quetier F."/>
            <person name="Wincker P."/>
        </authorList>
    </citation>
    <scope>NUCLEOTIDE SEQUENCE [LARGE SCALE GENOMIC DNA]</scope>
    <source>
        <strain evidence="2">cv. Pinot noir / PN40024</strain>
    </source>
</reference>
<dbReference type="EMBL" id="FN594956">
    <property type="protein sequence ID" value="CBI17019.3"/>
    <property type="molecule type" value="Genomic_DNA"/>
</dbReference>
<dbReference type="InParanoid" id="D7SMZ0"/>
<dbReference type="OrthoDB" id="1752416at2759"/>
<proteinExistence type="predicted"/>
<dbReference type="PaxDb" id="29760-VIT_18s0089g00500.t01"/>
<sequence length="93" mass="10779">MPAGINILSELRVLNLNHCQKLLQIPELPSSLRFLDIHSCTSLETLTSPSSLVPSCLFKCFKSTIQVMIFMAFNHFFFLCPDMRFTLYFRARF</sequence>
<dbReference type="HOGENOM" id="CLU_2404016_0_0_1"/>
<dbReference type="InterPro" id="IPR032675">
    <property type="entry name" value="LRR_dom_sf"/>
</dbReference>
<dbReference type="SUPFAM" id="SSF52058">
    <property type="entry name" value="L domain-like"/>
    <property type="match status" value="1"/>
</dbReference>
<organism evidence="1 2">
    <name type="scientific">Vitis vinifera</name>
    <name type="common">Grape</name>
    <dbReference type="NCBI Taxonomy" id="29760"/>
    <lineage>
        <taxon>Eukaryota</taxon>
        <taxon>Viridiplantae</taxon>
        <taxon>Streptophyta</taxon>
        <taxon>Embryophyta</taxon>
        <taxon>Tracheophyta</taxon>
        <taxon>Spermatophyta</taxon>
        <taxon>Magnoliopsida</taxon>
        <taxon>eudicotyledons</taxon>
        <taxon>Gunneridae</taxon>
        <taxon>Pentapetalae</taxon>
        <taxon>rosids</taxon>
        <taxon>Vitales</taxon>
        <taxon>Vitaceae</taxon>
        <taxon>Viteae</taxon>
        <taxon>Vitis</taxon>
    </lineage>
</organism>
<evidence type="ECO:0000313" key="2">
    <source>
        <dbReference type="Proteomes" id="UP000009183"/>
    </source>
</evidence>
<keyword evidence="2" id="KW-1185">Reference proteome</keyword>
<dbReference type="AlphaFoldDB" id="D7SMZ0"/>
<name>D7SMZ0_VITVI</name>
<evidence type="ECO:0000313" key="1">
    <source>
        <dbReference type="EMBL" id="CBI17019.3"/>
    </source>
</evidence>
<dbReference type="Gene3D" id="3.80.10.10">
    <property type="entry name" value="Ribonuclease Inhibitor"/>
    <property type="match status" value="1"/>
</dbReference>
<gene>
    <name evidence="1" type="ordered locus">VIT_18s0089g00500</name>
</gene>